<evidence type="ECO:0000256" key="1">
    <source>
        <dbReference type="SAM" id="MobiDB-lite"/>
    </source>
</evidence>
<evidence type="ECO:0000313" key="2">
    <source>
        <dbReference type="EMBL" id="MCO1658464.1"/>
    </source>
</evidence>
<name>A0ABT1A632_9PSEU</name>
<gene>
    <name evidence="2" type="ORF">KDL28_25690</name>
</gene>
<keyword evidence="3" id="KW-1185">Reference proteome</keyword>
<comment type="caution">
    <text evidence="2">The sequence shown here is derived from an EMBL/GenBank/DDBJ whole genome shotgun (WGS) entry which is preliminary data.</text>
</comment>
<feature type="region of interest" description="Disordered" evidence="1">
    <location>
        <begin position="57"/>
        <end position="91"/>
    </location>
</feature>
<evidence type="ECO:0000313" key="3">
    <source>
        <dbReference type="Proteomes" id="UP001165283"/>
    </source>
</evidence>
<protein>
    <submittedName>
        <fullName evidence="2">Uncharacterized protein</fullName>
    </submittedName>
</protein>
<organism evidence="2 3">
    <name type="scientific">Pseudonocardia humida</name>
    <dbReference type="NCBI Taxonomy" id="2800819"/>
    <lineage>
        <taxon>Bacteria</taxon>
        <taxon>Bacillati</taxon>
        <taxon>Actinomycetota</taxon>
        <taxon>Actinomycetes</taxon>
        <taxon>Pseudonocardiales</taxon>
        <taxon>Pseudonocardiaceae</taxon>
        <taxon>Pseudonocardia</taxon>
    </lineage>
</organism>
<dbReference type="EMBL" id="JAGSOV010000054">
    <property type="protein sequence ID" value="MCO1658464.1"/>
    <property type="molecule type" value="Genomic_DNA"/>
</dbReference>
<sequence length="91" mass="9204">MGDALLAPLAFLLALLGPTTTEPSVLLGLTAVLLAALLAARAAPPPATHTPAVAVRARRRALDQGPPPRQHDPDAAGHARPRAPSPAFAAV</sequence>
<accession>A0ABT1A632</accession>
<dbReference type="RefSeq" id="WP_252442429.1">
    <property type="nucleotide sequence ID" value="NZ_JAGSOV010000054.1"/>
</dbReference>
<reference evidence="2" key="1">
    <citation type="submission" date="2021-04" db="EMBL/GenBank/DDBJ databases">
        <title>Pseudonocardia sp. nov., isolated from sandy soil of mangrove forest.</title>
        <authorList>
            <person name="Zan Z."/>
            <person name="Huang R."/>
            <person name="Liu W."/>
        </authorList>
    </citation>
    <scope>NUCLEOTIDE SEQUENCE</scope>
    <source>
        <strain evidence="2">S2-4</strain>
    </source>
</reference>
<proteinExistence type="predicted"/>
<dbReference type="Proteomes" id="UP001165283">
    <property type="component" value="Unassembled WGS sequence"/>
</dbReference>